<gene>
    <name evidence="2" type="ORF">SLEP1_g46411</name>
</gene>
<evidence type="ECO:0000259" key="1">
    <source>
        <dbReference type="Pfam" id="PF23754"/>
    </source>
</evidence>
<evidence type="ECO:0000313" key="2">
    <source>
        <dbReference type="EMBL" id="GKV38501.1"/>
    </source>
</evidence>
<dbReference type="Pfam" id="PF23754">
    <property type="entry name" value="Beta-prop_IP5PC_F"/>
    <property type="match status" value="2"/>
</dbReference>
<reference evidence="2 3" key="1">
    <citation type="journal article" date="2021" name="Commun. Biol.">
        <title>The genome of Shorea leprosula (Dipterocarpaceae) highlights the ecological relevance of drought in aseasonal tropical rainforests.</title>
        <authorList>
            <person name="Ng K.K.S."/>
            <person name="Kobayashi M.J."/>
            <person name="Fawcett J.A."/>
            <person name="Hatakeyama M."/>
            <person name="Paape T."/>
            <person name="Ng C.H."/>
            <person name="Ang C.C."/>
            <person name="Tnah L.H."/>
            <person name="Lee C.T."/>
            <person name="Nishiyama T."/>
            <person name="Sese J."/>
            <person name="O'Brien M.J."/>
            <person name="Copetti D."/>
            <person name="Mohd Noor M.I."/>
            <person name="Ong R.C."/>
            <person name="Putra M."/>
            <person name="Sireger I.Z."/>
            <person name="Indrioko S."/>
            <person name="Kosugi Y."/>
            <person name="Izuno A."/>
            <person name="Isagi Y."/>
            <person name="Lee S.L."/>
            <person name="Shimizu K.K."/>
        </authorList>
    </citation>
    <scope>NUCLEOTIDE SEQUENCE [LARGE SCALE GENOMIC DNA]</scope>
    <source>
        <strain evidence="2">214</strain>
    </source>
</reference>
<name>A0AAV5LP33_9ROSI</name>
<dbReference type="InterPro" id="IPR015943">
    <property type="entry name" value="WD40/YVTN_repeat-like_dom_sf"/>
</dbReference>
<proteinExistence type="predicted"/>
<dbReference type="InterPro" id="IPR056454">
    <property type="entry name" value="Beta-prop_IP5PC_F"/>
</dbReference>
<organism evidence="2 3">
    <name type="scientific">Rubroshorea leprosula</name>
    <dbReference type="NCBI Taxonomy" id="152421"/>
    <lineage>
        <taxon>Eukaryota</taxon>
        <taxon>Viridiplantae</taxon>
        <taxon>Streptophyta</taxon>
        <taxon>Embryophyta</taxon>
        <taxon>Tracheophyta</taxon>
        <taxon>Spermatophyta</taxon>
        <taxon>Magnoliopsida</taxon>
        <taxon>eudicotyledons</taxon>
        <taxon>Gunneridae</taxon>
        <taxon>Pentapetalae</taxon>
        <taxon>rosids</taxon>
        <taxon>malvids</taxon>
        <taxon>Malvales</taxon>
        <taxon>Dipterocarpaceae</taxon>
        <taxon>Rubroshorea</taxon>
    </lineage>
</organism>
<sequence length="194" mass="21723">MHPKRPPSLEVRPHPLRGAQIGRFLKTVVTAERQLWAGSENGAVRVWDFRDLYGKVLRVRRKMQRCFRDGNFFPILTGLHRDPCHGDGMKRNIPSHGTGMGSIFTPPRGPVDIPTLFKEVSSTLPSASAAVMCMVGDEGSGLVWSGHRDGRVRCWRMYSGTGSFKEGFSWQAHHGPVLSMVITSYGQFFYQSFG</sequence>
<keyword evidence="3" id="KW-1185">Reference proteome</keyword>
<dbReference type="InterPro" id="IPR011047">
    <property type="entry name" value="Quinoprotein_ADH-like_sf"/>
</dbReference>
<comment type="caution">
    <text evidence="2">The sequence shown here is derived from an EMBL/GenBank/DDBJ whole genome shotgun (WGS) entry which is preliminary data.</text>
</comment>
<evidence type="ECO:0000313" key="3">
    <source>
        <dbReference type="Proteomes" id="UP001054252"/>
    </source>
</evidence>
<feature type="domain" description="IP5PC-F beta-propeller" evidence="1">
    <location>
        <begin position="16"/>
        <end position="70"/>
    </location>
</feature>
<accession>A0AAV5LP33</accession>
<feature type="domain" description="IP5PC-F beta-propeller" evidence="1">
    <location>
        <begin position="127"/>
        <end position="190"/>
    </location>
</feature>
<dbReference type="EMBL" id="BPVZ01000129">
    <property type="protein sequence ID" value="GKV38501.1"/>
    <property type="molecule type" value="Genomic_DNA"/>
</dbReference>
<dbReference type="Proteomes" id="UP001054252">
    <property type="component" value="Unassembled WGS sequence"/>
</dbReference>
<dbReference type="Gene3D" id="2.130.10.10">
    <property type="entry name" value="YVTN repeat-like/Quinoprotein amine dehydrogenase"/>
    <property type="match status" value="1"/>
</dbReference>
<dbReference type="SUPFAM" id="SSF50998">
    <property type="entry name" value="Quinoprotein alcohol dehydrogenase-like"/>
    <property type="match status" value="1"/>
</dbReference>
<protein>
    <recommendedName>
        <fullName evidence="1">IP5PC-F beta-propeller domain-containing protein</fullName>
    </recommendedName>
</protein>
<dbReference type="AlphaFoldDB" id="A0AAV5LP33"/>